<dbReference type="AlphaFoldDB" id="A0A9J6ZH27"/>
<reference evidence="5" key="1">
    <citation type="submission" date="2022-05" db="EMBL/GenBank/DDBJ databases">
        <title>Novel bacterial taxa in a minimal lignocellulolytic consortium and its capacity to transform plastics disclosed by genome-resolved metagenomics.</title>
        <authorList>
            <person name="Rodriguez C.A.D."/>
            <person name="Diaz-Garcia L."/>
            <person name="Herrera K."/>
            <person name="Tarazona N.A."/>
            <person name="Sproer C."/>
            <person name="Overmann J."/>
            <person name="Jimenez D.J."/>
        </authorList>
    </citation>
    <scope>NUCLEOTIDE SEQUENCE</scope>
    <source>
        <strain evidence="5">MAG5</strain>
    </source>
</reference>
<dbReference type="SUPFAM" id="SSF46689">
    <property type="entry name" value="Homeodomain-like"/>
    <property type="match status" value="1"/>
</dbReference>
<dbReference type="PANTHER" id="PTHR46796">
    <property type="entry name" value="HTH-TYPE TRANSCRIPTIONAL ACTIVATOR RHAS-RELATED"/>
    <property type="match status" value="1"/>
</dbReference>
<dbReference type="PROSITE" id="PS01124">
    <property type="entry name" value="HTH_ARAC_FAMILY_2"/>
    <property type="match status" value="1"/>
</dbReference>
<keyword evidence="2" id="KW-0238">DNA-binding</keyword>
<dbReference type="GO" id="GO:0003700">
    <property type="term" value="F:DNA-binding transcription factor activity"/>
    <property type="evidence" value="ECO:0007669"/>
    <property type="project" value="InterPro"/>
</dbReference>
<dbReference type="Gene3D" id="1.10.10.60">
    <property type="entry name" value="Homeodomain-like"/>
    <property type="match status" value="1"/>
</dbReference>
<dbReference type="InterPro" id="IPR009057">
    <property type="entry name" value="Homeodomain-like_sf"/>
</dbReference>
<dbReference type="GO" id="GO:0043565">
    <property type="term" value="F:sequence-specific DNA binding"/>
    <property type="evidence" value="ECO:0007669"/>
    <property type="project" value="InterPro"/>
</dbReference>
<keyword evidence="3" id="KW-0804">Transcription</keyword>
<evidence type="ECO:0000313" key="5">
    <source>
        <dbReference type="EMBL" id="URN95348.1"/>
    </source>
</evidence>
<dbReference type="Proteomes" id="UP001056756">
    <property type="component" value="Chromosome"/>
</dbReference>
<keyword evidence="1" id="KW-0805">Transcription regulation</keyword>
<dbReference type="PANTHER" id="PTHR46796:SF13">
    <property type="entry name" value="HTH-TYPE TRANSCRIPTIONAL ACTIVATOR RHAS"/>
    <property type="match status" value="1"/>
</dbReference>
<dbReference type="Pfam" id="PF12833">
    <property type="entry name" value="HTH_18"/>
    <property type="match status" value="1"/>
</dbReference>
<dbReference type="InterPro" id="IPR050204">
    <property type="entry name" value="AraC_XylS_family_regulators"/>
</dbReference>
<accession>A0A9J6ZH27</accession>
<feature type="domain" description="HTH araC/xylS-type" evidence="4">
    <location>
        <begin position="167"/>
        <end position="269"/>
    </location>
</feature>
<evidence type="ECO:0000256" key="3">
    <source>
        <dbReference type="ARBA" id="ARBA00023163"/>
    </source>
</evidence>
<dbReference type="SMART" id="SM00342">
    <property type="entry name" value="HTH_ARAC"/>
    <property type="match status" value="1"/>
</dbReference>
<name>A0A9J6ZH27_9BACL</name>
<dbReference type="InterPro" id="IPR046532">
    <property type="entry name" value="DUF6597"/>
</dbReference>
<dbReference type="InterPro" id="IPR018060">
    <property type="entry name" value="HTH_AraC"/>
</dbReference>
<dbReference type="EMBL" id="CP097899">
    <property type="protein sequence ID" value="URN95348.1"/>
    <property type="molecule type" value="Genomic_DNA"/>
</dbReference>
<protein>
    <submittedName>
        <fullName evidence="5">AraC family transcriptional regulator</fullName>
    </submittedName>
</protein>
<dbReference type="Pfam" id="PF20240">
    <property type="entry name" value="DUF6597"/>
    <property type="match status" value="1"/>
</dbReference>
<evidence type="ECO:0000256" key="1">
    <source>
        <dbReference type="ARBA" id="ARBA00023015"/>
    </source>
</evidence>
<evidence type="ECO:0000313" key="6">
    <source>
        <dbReference type="Proteomes" id="UP001056756"/>
    </source>
</evidence>
<dbReference type="KEGG" id="plig:NAG76_03550"/>
<evidence type="ECO:0000259" key="4">
    <source>
        <dbReference type="PROSITE" id="PS01124"/>
    </source>
</evidence>
<gene>
    <name evidence="5" type="ORF">NAG76_03550</name>
</gene>
<proteinExistence type="predicted"/>
<sequence>MKPKESLSDRGIVHAKTGRNKFKLSRYEPCPELQPFVEHYWSITYDLPAGETFAQTVLSYPNLNLAFERDEEGSRSLLYGVPSRPFVRQLRGKGLVLGIKFRAGGQYPFYSLDAVKLTGKTIDVTEAFGNEAHEWMNTVLDASDDSEMARIAENILLSRLPERDKLAELTDAIVQNVKNDRDLTRVEQISERNNLSIRQLQRLFRKYVGVTPKWIIKRFRLQEAAERAEREEVIQWTELAEQLGYFDQAHFIKDFKSVVGQSPSDYRKQLLR</sequence>
<organism evidence="5 6">
    <name type="scientific">Candidatus Pristimantibacillus lignocellulolyticus</name>
    <dbReference type="NCBI Taxonomy" id="2994561"/>
    <lineage>
        <taxon>Bacteria</taxon>
        <taxon>Bacillati</taxon>
        <taxon>Bacillota</taxon>
        <taxon>Bacilli</taxon>
        <taxon>Bacillales</taxon>
        <taxon>Paenibacillaceae</taxon>
        <taxon>Candidatus Pristimantibacillus</taxon>
    </lineage>
</organism>
<evidence type="ECO:0000256" key="2">
    <source>
        <dbReference type="ARBA" id="ARBA00023125"/>
    </source>
</evidence>